<evidence type="ECO:0000313" key="3">
    <source>
        <dbReference type="Proteomes" id="UP000612746"/>
    </source>
</evidence>
<evidence type="ECO:0000256" key="1">
    <source>
        <dbReference type="SAM" id="SignalP"/>
    </source>
</evidence>
<dbReference type="AlphaFoldDB" id="A0A8H7PEI0"/>
<dbReference type="Proteomes" id="UP000612746">
    <property type="component" value="Unassembled WGS sequence"/>
</dbReference>
<dbReference type="EMBL" id="JAEPRA010000025">
    <property type="protein sequence ID" value="KAG2172189.1"/>
    <property type="molecule type" value="Genomic_DNA"/>
</dbReference>
<name>A0A8H7PEI0_9FUNG</name>
<reference evidence="2" key="1">
    <citation type="submission" date="2020-12" db="EMBL/GenBank/DDBJ databases">
        <title>Metabolic potential, ecology and presence of endohyphal bacteria is reflected in genomic diversity of Mucoromycotina.</title>
        <authorList>
            <person name="Muszewska A."/>
            <person name="Okrasinska A."/>
            <person name="Steczkiewicz K."/>
            <person name="Drgas O."/>
            <person name="Orlowska M."/>
            <person name="Perlinska-Lenart U."/>
            <person name="Aleksandrzak-Piekarczyk T."/>
            <person name="Szatraj K."/>
            <person name="Zielenkiewicz U."/>
            <person name="Pilsyk S."/>
            <person name="Malc E."/>
            <person name="Mieczkowski P."/>
            <person name="Kruszewska J.S."/>
            <person name="Biernat P."/>
            <person name="Pawlowska J."/>
        </authorList>
    </citation>
    <scope>NUCLEOTIDE SEQUENCE</scope>
    <source>
        <strain evidence="2">WA0000051536</strain>
    </source>
</reference>
<organism evidence="2 3">
    <name type="scientific">Umbelopsis vinacea</name>
    <dbReference type="NCBI Taxonomy" id="44442"/>
    <lineage>
        <taxon>Eukaryota</taxon>
        <taxon>Fungi</taxon>
        <taxon>Fungi incertae sedis</taxon>
        <taxon>Mucoromycota</taxon>
        <taxon>Mucoromycotina</taxon>
        <taxon>Umbelopsidomycetes</taxon>
        <taxon>Umbelopsidales</taxon>
        <taxon>Umbelopsidaceae</taxon>
        <taxon>Umbelopsis</taxon>
    </lineage>
</organism>
<accession>A0A8H7PEI0</accession>
<proteinExistence type="predicted"/>
<protein>
    <recommendedName>
        <fullName evidence="4">Secreted protein</fullName>
    </recommendedName>
</protein>
<gene>
    <name evidence="2" type="ORF">INT44_005560</name>
</gene>
<keyword evidence="3" id="KW-1185">Reference proteome</keyword>
<feature type="signal peptide" evidence="1">
    <location>
        <begin position="1"/>
        <end position="22"/>
    </location>
</feature>
<comment type="caution">
    <text evidence="2">The sequence shown here is derived from an EMBL/GenBank/DDBJ whole genome shotgun (WGS) entry which is preliminary data.</text>
</comment>
<evidence type="ECO:0008006" key="4">
    <source>
        <dbReference type="Google" id="ProtNLM"/>
    </source>
</evidence>
<sequence length="67" mass="7444">MVITLLRLRALLVAFITPPRNFDPIELSEFAVAPCELDGGDCGVNKGIMRVSTVQSRCIQFKPPQNR</sequence>
<keyword evidence="1" id="KW-0732">Signal</keyword>
<evidence type="ECO:0000313" key="2">
    <source>
        <dbReference type="EMBL" id="KAG2172189.1"/>
    </source>
</evidence>
<feature type="chain" id="PRO_5034552798" description="Secreted protein" evidence="1">
    <location>
        <begin position="23"/>
        <end position="67"/>
    </location>
</feature>